<proteinExistence type="predicted"/>
<comment type="caution">
    <text evidence="2">The sequence shown here is derived from an EMBL/GenBank/DDBJ whole genome shotgun (WGS) entry which is preliminary data.</text>
</comment>
<feature type="signal peptide" evidence="1">
    <location>
        <begin position="1"/>
        <end position="19"/>
    </location>
</feature>
<sequence>MRTSNNILAAAALAGLAAASPAPQQLDFNAIAAAPTLASGPSANGVVIQTATFISTVSVATTATASITGSATAAAATGTGLAKRSLQERNLYCNNNNIWCTWFGWGCCPVPSSTPAKTTSVSSAASKTSSSSSSIATSSAAAGTTGYTPYYPALASVTAYTTGTTTISSTSSCPTTPEDGTYCGFLNPLDPCGPQPDGYGPVPTPDTVSAFQAYAPFHSMASAAPTTISAASTAAVSGIVTVYNQTFKDLNAASSAQSYLGLFTLQTYDAAQCAAYCDSTALCTAFNIFIERDPSVAPSTPDNTAPTVWGNNCPNPASMTSYKCTLWGSNLDASSATNQGQWREQFQIVITGSNGYDKTNVTIPATPTGSNSNGSGWSKGSSCGGKAINAPQYWMGSKFFPGPFNAQVCGDYAFKQNSINKAQAVSMGRNFYTPCNMVNAYYLHKNGKPHGTYCALYDTDVALSWATYNGGFSGSDRFDCKQSYKFTLQNVDSGKC</sequence>
<keyword evidence="3" id="KW-1185">Reference proteome</keyword>
<keyword evidence="1" id="KW-0732">Signal</keyword>
<evidence type="ECO:0000313" key="3">
    <source>
        <dbReference type="Proteomes" id="UP001562354"/>
    </source>
</evidence>
<evidence type="ECO:0000256" key="1">
    <source>
        <dbReference type="SAM" id="SignalP"/>
    </source>
</evidence>
<protein>
    <submittedName>
        <fullName evidence="2">Uncharacterized protein</fullName>
    </submittedName>
</protein>
<dbReference type="EMBL" id="JBFMKM010000013">
    <property type="protein sequence ID" value="KAL1301851.1"/>
    <property type="molecule type" value="Genomic_DNA"/>
</dbReference>
<gene>
    <name evidence="2" type="ORF">AAFC00_006036</name>
</gene>
<dbReference type="RefSeq" id="XP_069198127.1">
    <property type="nucleotide sequence ID" value="XM_069345920.1"/>
</dbReference>
<name>A0ABR3P838_9PEZI</name>
<accession>A0ABR3P838</accession>
<dbReference type="GeneID" id="95979735"/>
<evidence type="ECO:0000313" key="2">
    <source>
        <dbReference type="EMBL" id="KAL1301851.1"/>
    </source>
</evidence>
<feature type="chain" id="PRO_5047168648" evidence="1">
    <location>
        <begin position="20"/>
        <end position="496"/>
    </location>
</feature>
<organism evidence="2 3">
    <name type="scientific">Neodothiora populina</name>
    <dbReference type="NCBI Taxonomy" id="2781224"/>
    <lineage>
        <taxon>Eukaryota</taxon>
        <taxon>Fungi</taxon>
        <taxon>Dikarya</taxon>
        <taxon>Ascomycota</taxon>
        <taxon>Pezizomycotina</taxon>
        <taxon>Dothideomycetes</taxon>
        <taxon>Dothideomycetidae</taxon>
        <taxon>Dothideales</taxon>
        <taxon>Dothioraceae</taxon>
        <taxon>Neodothiora</taxon>
    </lineage>
</organism>
<dbReference type="Proteomes" id="UP001562354">
    <property type="component" value="Unassembled WGS sequence"/>
</dbReference>
<reference evidence="2 3" key="1">
    <citation type="submission" date="2024-07" db="EMBL/GenBank/DDBJ databases">
        <title>Draft sequence of the Neodothiora populina.</title>
        <authorList>
            <person name="Drown D.D."/>
            <person name="Schuette U.S."/>
            <person name="Buechlein A.B."/>
            <person name="Rusch D.R."/>
            <person name="Winton L.W."/>
            <person name="Adams G.A."/>
        </authorList>
    </citation>
    <scope>NUCLEOTIDE SEQUENCE [LARGE SCALE GENOMIC DNA]</scope>
    <source>
        <strain evidence="2 3">CPC 39397</strain>
    </source>
</reference>
<dbReference type="PANTHER" id="PTHR36578:SF1">
    <property type="entry name" value="APPLE DOMAIN-CONTAINING PROTEIN"/>
    <property type="match status" value="1"/>
</dbReference>
<dbReference type="PANTHER" id="PTHR36578">
    <property type="entry name" value="CHROMOSOME 15, WHOLE GENOME SHOTGUN SEQUENCE"/>
    <property type="match status" value="1"/>
</dbReference>